<dbReference type="PANTHER" id="PTHR46438:SF11">
    <property type="entry name" value="LIPASE-RELATED"/>
    <property type="match status" value="1"/>
</dbReference>
<dbReference type="Proteomes" id="UP001348098">
    <property type="component" value="Unassembled WGS sequence"/>
</dbReference>
<dbReference type="Gene3D" id="3.40.50.1820">
    <property type="entry name" value="alpha/beta hydrolase"/>
    <property type="match status" value="1"/>
</dbReference>
<dbReference type="PRINTS" id="PR00111">
    <property type="entry name" value="ABHYDROLASE"/>
</dbReference>
<gene>
    <name evidence="2" type="ORF">U3653_17665</name>
</gene>
<name>A0ABU6AWK0_9NOCA</name>
<protein>
    <submittedName>
        <fullName evidence="2">Alpha/beta hydrolase</fullName>
    </submittedName>
</protein>
<keyword evidence="2" id="KW-0378">Hydrolase</keyword>
<dbReference type="InterPro" id="IPR000073">
    <property type="entry name" value="AB_hydrolase_1"/>
</dbReference>
<dbReference type="GO" id="GO:0016787">
    <property type="term" value="F:hydrolase activity"/>
    <property type="evidence" value="ECO:0007669"/>
    <property type="project" value="UniProtKB-KW"/>
</dbReference>
<evidence type="ECO:0000259" key="1">
    <source>
        <dbReference type="Pfam" id="PF00561"/>
    </source>
</evidence>
<keyword evidence="3" id="KW-1185">Reference proteome</keyword>
<dbReference type="SUPFAM" id="SSF53474">
    <property type="entry name" value="alpha/beta-Hydrolases"/>
    <property type="match status" value="1"/>
</dbReference>
<dbReference type="Pfam" id="PF00561">
    <property type="entry name" value="Abhydrolase_1"/>
    <property type="match status" value="1"/>
</dbReference>
<accession>A0ABU6AWK0</accession>
<comment type="caution">
    <text evidence="2">The sequence shown here is derived from an EMBL/GenBank/DDBJ whole genome shotgun (WGS) entry which is preliminary data.</text>
</comment>
<feature type="domain" description="AB hydrolase-1" evidence="1">
    <location>
        <begin position="51"/>
        <end position="278"/>
    </location>
</feature>
<organism evidence="2 3">
    <name type="scientific">Nocardia implantans</name>
    <dbReference type="NCBI Taxonomy" id="3108168"/>
    <lineage>
        <taxon>Bacteria</taxon>
        <taxon>Bacillati</taxon>
        <taxon>Actinomycetota</taxon>
        <taxon>Actinomycetes</taxon>
        <taxon>Mycobacteriales</taxon>
        <taxon>Nocardiaceae</taxon>
        <taxon>Nocardia</taxon>
    </lineage>
</organism>
<dbReference type="EMBL" id="JAYKYQ010000007">
    <property type="protein sequence ID" value="MEB3511860.1"/>
    <property type="molecule type" value="Genomic_DNA"/>
</dbReference>
<evidence type="ECO:0000313" key="3">
    <source>
        <dbReference type="Proteomes" id="UP001348098"/>
    </source>
</evidence>
<evidence type="ECO:0000313" key="2">
    <source>
        <dbReference type="EMBL" id="MEB3511860.1"/>
    </source>
</evidence>
<proteinExistence type="predicted"/>
<reference evidence="2 3" key="1">
    <citation type="submission" date="2023-12" db="EMBL/GenBank/DDBJ databases">
        <title>novel species in genus Nocarida.</title>
        <authorList>
            <person name="Li Z."/>
        </authorList>
    </citation>
    <scope>NUCLEOTIDE SEQUENCE [LARGE SCALE GENOMIC DNA]</scope>
    <source>
        <strain evidence="2 3">CDC186</strain>
    </source>
</reference>
<dbReference type="InterPro" id="IPR029058">
    <property type="entry name" value="AB_hydrolase_fold"/>
</dbReference>
<dbReference type="PANTHER" id="PTHR46438">
    <property type="entry name" value="ALPHA/BETA-HYDROLASES SUPERFAMILY PROTEIN"/>
    <property type="match status" value="1"/>
</dbReference>
<sequence length="301" mass="32308">MPLGVDPGKIIGNTVAIMSRRVAVDDYIDPDSRFALVEGHKLHYKRAGAGPSVLLLHGSGSSLHCFDEVASALSSSFDVIRLDLPGFGLTGPRTDRDYKVQTFARTVATFLDSLGVPKASLVGNSLGGNIAWNFALDYPGRVDRLVLINATGYPGKSLPLALRLARNPIGRVLLRRLSSRAATARNLRSAVGSRSSVVDDAMVDRVHAMLTRPGNQQAFIDFANTDQIDRTAEIPAITAPTLVLRSASIDGQHFTRDIPGSRERVHPGGGHLLPDEDPGWVAGAVLDFLTTEPTSRTEGLR</sequence>
<dbReference type="RefSeq" id="WP_323124247.1">
    <property type="nucleotide sequence ID" value="NZ_JAYESH010000006.1"/>
</dbReference>